<dbReference type="Proteomes" id="UP001418222">
    <property type="component" value="Unassembled WGS sequence"/>
</dbReference>
<gene>
    <name evidence="2" type="primary">FAP1</name>
    <name evidence="2" type="ORF">KSP39_PZI009553</name>
</gene>
<organism evidence="2 3">
    <name type="scientific">Platanthera zijinensis</name>
    <dbReference type="NCBI Taxonomy" id="2320716"/>
    <lineage>
        <taxon>Eukaryota</taxon>
        <taxon>Viridiplantae</taxon>
        <taxon>Streptophyta</taxon>
        <taxon>Embryophyta</taxon>
        <taxon>Tracheophyta</taxon>
        <taxon>Spermatophyta</taxon>
        <taxon>Magnoliopsida</taxon>
        <taxon>Liliopsida</taxon>
        <taxon>Asparagales</taxon>
        <taxon>Orchidaceae</taxon>
        <taxon>Orchidoideae</taxon>
        <taxon>Orchideae</taxon>
        <taxon>Orchidinae</taxon>
        <taxon>Platanthera</taxon>
    </lineage>
</organism>
<evidence type="ECO:0000313" key="3">
    <source>
        <dbReference type="Proteomes" id="UP001418222"/>
    </source>
</evidence>
<accession>A0AAP0BL47</accession>
<name>A0AAP0BL47_9ASPA</name>
<evidence type="ECO:0000313" key="2">
    <source>
        <dbReference type="EMBL" id="KAK8943167.1"/>
    </source>
</evidence>
<protein>
    <submittedName>
        <fullName evidence="2">Fatty-acid-binding protein 1</fullName>
    </submittedName>
</protein>
<reference evidence="2 3" key="1">
    <citation type="journal article" date="2022" name="Nat. Plants">
        <title>Genomes of leafy and leafless Platanthera orchids illuminate the evolution of mycoheterotrophy.</title>
        <authorList>
            <person name="Li M.H."/>
            <person name="Liu K.W."/>
            <person name="Li Z."/>
            <person name="Lu H.C."/>
            <person name="Ye Q.L."/>
            <person name="Zhang D."/>
            <person name="Wang J.Y."/>
            <person name="Li Y.F."/>
            <person name="Zhong Z.M."/>
            <person name="Liu X."/>
            <person name="Yu X."/>
            <person name="Liu D.K."/>
            <person name="Tu X.D."/>
            <person name="Liu B."/>
            <person name="Hao Y."/>
            <person name="Liao X.Y."/>
            <person name="Jiang Y.T."/>
            <person name="Sun W.H."/>
            <person name="Chen J."/>
            <person name="Chen Y.Q."/>
            <person name="Ai Y."/>
            <person name="Zhai J.W."/>
            <person name="Wu S.S."/>
            <person name="Zhou Z."/>
            <person name="Hsiao Y.Y."/>
            <person name="Wu W.L."/>
            <person name="Chen Y.Y."/>
            <person name="Lin Y.F."/>
            <person name="Hsu J.L."/>
            <person name="Li C.Y."/>
            <person name="Wang Z.W."/>
            <person name="Zhao X."/>
            <person name="Zhong W.Y."/>
            <person name="Ma X.K."/>
            <person name="Ma L."/>
            <person name="Huang J."/>
            <person name="Chen G.Z."/>
            <person name="Huang M.Z."/>
            <person name="Huang L."/>
            <person name="Peng D.H."/>
            <person name="Luo Y.B."/>
            <person name="Zou S.Q."/>
            <person name="Chen S.P."/>
            <person name="Lan S."/>
            <person name="Tsai W.C."/>
            <person name="Van de Peer Y."/>
            <person name="Liu Z.J."/>
        </authorList>
    </citation>
    <scope>NUCLEOTIDE SEQUENCE [LARGE SCALE GENOMIC DNA]</scope>
    <source>
        <strain evidence="2">Lor287</strain>
    </source>
</reference>
<keyword evidence="3" id="KW-1185">Reference proteome</keyword>
<dbReference type="EMBL" id="JBBWWQ010000007">
    <property type="protein sequence ID" value="KAK8943167.1"/>
    <property type="molecule type" value="Genomic_DNA"/>
</dbReference>
<dbReference type="AlphaFoldDB" id="A0AAP0BL47"/>
<evidence type="ECO:0000256" key="1">
    <source>
        <dbReference type="SAM" id="MobiDB-lite"/>
    </source>
</evidence>
<comment type="caution">
    <text evidence="2">The sequence shown here is derived from an EMBL/GenBank/DDBJ whole genome shotgun (WGS) entry which is preliminary data.</text>
</comment>
<proteinExistence type="predicted"/>
<sequence length="387" mass="42741">MEKALSSTGGRRFTSLFRDDYKLPRGSIIDLSREQGYILQTRTVPPRILAPQTHAHRNDQFESYCLGEAKVGELSGSPVESLLLRPPVVDVLGEACPQGWLQKTVTRRKCPVRLLVNVEGTASKAVVAVETLQVEIDLLRGPIIRNVAGAEIMTRASLSLSMVEGALSVVNAPVAERSTRVPMLSVFERVVTREMFERVEERRREEDVAVKETQFRISWLEEEATRIPADNDKKLGYVPGGKPPSMRMKPTEPFGDQGKDERQPVDRGNVVPTQGLGETLDQKGNFVGVLAGDREDASTHPPKTQVKFAVLPRRELVIITFVIRGTSGERPRSHAQLQAAHNRGEASRGAFLKRTDTKMAKCPLFGPARVLVTPKIDFSAFGFPGGQ</sequence>
<feature type="region of interest" description="Disordered" evidence="1">
    <location>
        <begin position="231"/>
        <end position="265"/>
    </location>
</feature>